<name>A0A4V3CXY0_LABRH</name>
<keyword evidence="1" id="KW-0812">Transmembrane</keyword>
<feature type="transmembrane region" description="Helical" evidence="1">
    <location>
        <begin position="35"/>
        <end position="56"/>
    </location>
</feature>
<dbReference type="EMBL" id="SNXZ01000008">
    <property type="protein sequence ID" value="TDP92018.1"/>
    <property type="molecule type" value="Genomic_DNA"/>
</dbReference>
<keyword evidence="1" id="KW-0472">Membrane</keyword>
<keyword evidence="1" id="KW-1133">Transmembrane helix</keyword>
<dbReference type="Proteomes" id="UP000295444">
    <property type="component" value="Unassembled WGS sequence"/>
</dbReference>
<accession>A0A4V3CXY0</accession>
<sequence>MIELMCRQWWVVVVRGAIAVLFGIMAIAWPGITVLALVVLWGIYAVVDGLTGLSIAFTARREPDPHRWLYGLLGLAGLVAGLIAIFWPAITALVLLVIIATWAVIAGVVQLIAAFRLRKEITGEWFLALSGAVCIVLGVLLFTQPGTGAIALVVAIATFAMVWGVSLVLLGFRLRKVGRQLAANQPV</sequence>
<reference evidence="2 3" key="1">
    <citation type="submission" date="2019-03" db="EMBL/GenBank/DDBJ databases">
        <title>Genomic Encyclopedia of Type Strains, Phase IV (KMG-IV): sequencing the most valuable type-strain genomes for metagenomic binning, comparative biology and taxonomic classification.</title>
        <authorList>
            <person name="Goeker M."/>
        </authorList>
    </citation>
    <scope>NUCLEOTIDE SEQUENCE [LARGE SCALE GENOMIC DNA]</scope>
    <source>
        <strain evidence="2 3">DSM 45361</strain>
    </source>
</reference>
<evidence type="ECO:0000256" key="1">
    <source>
        <dbReference type="SAM" id="Phobius"/>
    </source>
</evidence>
<dbReference type="RefSeq" id="WP_208115915.1">
    <property type="nucleotide sequence ID" value="NZ_SNXZ01000008.1"/>
</dbReference>
<keyword evidence="3" id="KW-1185">Reference proteome</keyword>
<feature type="transmembrane region" description="Helical" evidence="1">
    <location>
        <begin position="93"/>
        <end position="113"/>
    </location>
</feature>
<dbReference type="InterPro" id="IPR005325">
    <property type="entry name" value="DUF308_memb"/>
</dbReference>
<dbReference type="GO" id="GO:0005886">
    <property type="term" value="C:plasma membrane"/>
    <property type="evidence" value="ECO:0007669"/>
    <property type="project" value="TreeGrafter"/>
</dbReference>
<dbReference type="PANTHER" id="PTHR34989">
    <property type="entry name" value="PROTEIN HDED"/>
    <property type="match status" value="1"/>
</dbReference>
<comment type="caution">
    <text evidence="2">The sequence shown here is derived from an EMBL/GenBank/DDBJ whole genome shotgun (WGS) entry which is preliminary data.</text>
</comment>
<gene>
    <name evidence="2" type="ORF">EV186_108231</name>
</gene>
<feature type="transmembrane region" description="Helical" evidence="1">
    <location>
        <begin position="149"/>
        <end position="172"/>
    </location>
</feature>
<protein>
    <submittedName>
        <fullName evidence="2">Uncharacterized membrane protein HdeD (DUF308 family)</fullName>
    </submittedName>
</protein>
<evidence type="ECO:0000313" key="2">
    <source>
        <dbReference type="EMBL" id="TDP92018.1"/>
    </source>
</evidence>
<proteinExistence type="predicted"/>
<feature type="transmembrane region" description="Helical" evidence="1">
    <location>
        <begin position="125"/>
        <end position="143"/>
    </location>
</feature>
<feature type="transmembrane region" description="Helical" evidence="1">
    <location>
        <begin position="68"/>
        <end position="87"/>
    </location>
</feature>
<dbReference type="PANTHER" id="PTHR34989:SF1">
    <property type="entry name" value="PROTEIN HDED"/>
    <property type="match status" value="1"/>
</dbReference>
<dbReference type="AlphaFoldDB" id="A0A4V3CXY0"/>
<dbReference type="InterPro" id="IPR052712">
    <property type="entry name" value="Acid_resist_chaperone_HdeD"/>
</dbReference>
<organism evidence="2 3">
    <name type="scientific">Labedaea rhizosphaerae</name>
    <dbReference type="NCBI Taxonomy" id="598644"/>
    <lineage>
        <taxon>Bacteria</taxon>
        <taxon>Bacillati</taxon>
        <taxon>Actinomycetota</taxon>
        <taxon>Actinomycetes</taxon>
        <taxon>Pseudonocardiales</taxon>
        <taxon>Pseudonocardiaceae</taxon>
        <taxon>Labedaea</taxon>
    </lineage>
</organism>
<dbReference type="Pfam" id="PF03729">
    <property type="entry name" value="DUF308"/>
    <property type="match status" value="2"/>
</dbReference>
<evidence type="ECO:0000313" key="3">
    <source>
        <dbReference type="Proteomes" id="UP000295444"/>
    </source>
</evidence>
<feature type="transmembrane region" description="Helical" evidence="1">
    <location>
        <begin position="9"/>
        <end position="29"/>
    </location>
</feature>